<evidence type="ECO:0000256" key="14">
    <source>
        <dbReference type="ARBA" id="ARBA00023136"/>
    </source>
</evidence>
<dbReference type="Gene3D" id="3.30.428.30">
    <property type="entry name" value="HIT family - CDH-like"/>
    <property type="match status" value="1"/>
</dbReference>
<keyword evidence="13" id="KW-0443">Lipid metabolism</keyword>
<dbReference type="NCBIfam" id="NF003986">
    <property type="entry name" value="PRK05471.1-5"/>
    <property type="match status" value="1"/>
</dbReference>
<reference evidence="19 20" key="1">
    <citation type="submission" date="2018-06" db="EMBL/GenBank/DDBJ databases">
        <authorList>
            <consortium name="Pathogen Informatics"/>
            <person name="Doyle S."/>
        </authorList>
    </citation>
    <scope>NUCLEOTIDE SEQUENCE [LARGE SCALE GENOMIC DNA]</scope>
    <source>
        <strain evidence="19 20">NCTC10211</strain>
    </source>
</reference>
<evidence type="ECO:0000256" key="2">
    <source>
        <dbReference type="ARBA" id="ARBA00004162"/>
    </source>
</evidence>
<evidence type="ECO:0000256" key="7">
    <source>
        <dbReference type="ARBA" id="ARBA00019608"/>
    </source>
</evidence>
<keyword evidence="10" id="KW-0812">Transmembrane</keyword>
<evidence type="ECO:0000256" key="13">
    <source>
        <dbReference type="ARBA" id="ARBA00023098"/>
    </source>
</evidence>
<dbReference type="Proteomes" id="UP000254765">
    <property type="component" value="Unassembled WGS sequence"/>
</dbReference>
<evidence type="ECO:0000313" key="19">
    <source>
        <dbReference type="EMBL" id="SUI81478.1"/>
    </source>
</evidence>
<evidence type="ECO:0000256" key="17">
    <source>
        <dbReference type="ARBA" id="ARBA00032888"/>
    </source>
</evidence>
<dbReference type="GO" id="GO:0008715">
    <property type="term" value="F:CDP-diacylglycerol diphosphatase activity"/>
    <property type="evidence" value="ECO:0007669"/>
    <property type="project" value="UniProtKB-EC"/>
</dbReference>
<dbReference type="GO" id="GO:0008654">
    <property type="term" value="P:phospholipid biosynthetic process"/>
    <property type="evidence" value="ECO:0007669"/>
    <property type="project" value="UniProtKB-KW"/>
</dbReference>
<dbReference type="EC" id="3.6.1.26" evidence="6"/>
<comment type="pathway">
    <text evidence="3">Phospholipid metabolism; CDP-diacylglycerol degradation; phosphatidate from CDP-diacylglycerol: step 1/1.</text>
</comment>
<dbReference type="AlphaFoldDB" id="A0A379Y1R4"/>
<comment type="subcellular location">
    <subcellularLocation>
        <location evidence="2">Cell membrane</location>
        <topology evidence="2">Single-pass membrane protein</topology>
    </subcellularLocation>
</comment>
<evidence type="ECO:0000256" key="16">
    <source>
        <dbReference type="ARBA" id="ARBA00023264"/>
    </source>
</evidence>
<keyword evidence="11 19" id="KW-0378">Hydrolase</keyword>
<evidence type="ECO:0000256" key="18">
    <source>
        <dbReference type="ARBA" id="ARBA00032892"/>
    </source>
</evidence>
<evidence type="ECO:0000256" key="4">
    <source>
        <dbReference type="ARBA" id="ARBA00005189"/>
    </source>
</evidence>
<dbReference type="PIRSF" id="PIRSF001273">
    <property type="entry name" value="CDH"/>
    <property type="match status" value="1"/>
</dbReference>
<evidence type="ECO:0000256" key="10">
    <source>
        <dbReference type="ARBA" id="ARBA00022692"/>
    </source>
</evidence>
<evidence type="ECO:0000256" key="9">
    <source>
        <dbReference type="ARBA" id="ARBA00022516"/>
    </source>
</evidence>
<comment type="pathway">
    <text evidence="4">Lipid metabolism.</text>
</comment>
<evidence type="ECO:0000256" key="15">
    <source>
        <dbReference type="ARBA" id="ARBA00023209"/>
    </source>
</evidence>
<evidence type="ECO:0000256" key="8">
    <source>
        <dbReference type="ARBA" id="ARBA00022475"/>
    </source>
</evidence>
<proteinExistence type="inferred from homology"/>
<sequence length="253" mass="28404">MKRLFRLLIILLVILLLAAVLWWFFGRGNPNALWQIVSQQCVPNQQQNHDPAPCVKVGLTEGYVLFKDSKGPYHDLVMPTEKVSGIESPILQAERTPHYFALAWNNREHISGELGKPLKDAWLSLAVNSKYGRSQNQLHIHVACLRQDVYNALGEQAEQLDQQWRPLAVKLVGHHYLARKLAGTDLTQEDPFRLLQNYVAEQGDSIGNYGLALAVSPQGEMLLLANRLTLTDLNLGSAGEIQDYRCEVAGNSR</sequence>
<evidence type="ECO:0000256" key="12">
    <source>
        <dbReference type="ARBA" id="ARBA00022989"/>
    </source>
</evidence>
<keyword evidence="14" id="KW-0472">Membrane</keyword>
<dbReference type="EMBL" id="UGYK01000002">
    <property type="protein sequence ID" value="SUI81478.1"/>
    <property type="molecule type" value="Genomic_DNA"/>
</dbReference>
<name>A0A379Y1R4_SERMA</name>
<comment type="similarity">
    <text evidence="5">Belongs to the Cdh family.</text>
</comment>
<keyword evidence="8" id="KW-1003">Cell membrane</keyword>
<dbReference type="InterPro" id="IPR036265">
    <property type="entry name" value="HIT-like_sf"/>
</dbReference>
<keyword evidence="12" id="KW-1133">Transmembrane helix</keyword>
<evidence type="ECO:0000256" key="11">
    <source>
        <dbReference type="ARBA" id="ARBA00022801"/>
    </source>
</evidence>
<evidence type="ECO:0000256" key="6">
    <source>
        <dbReference type="ARBA" id="ARBA00012375"/>
    </source>
</evidence>
<dbReference type="InterPro" id="IPR003763">
    <property type="entry name" value="CDP-diacylglyc_Pase"/>
</dbReference>
<dbReference type="RefSeq" id="WP_033641004.1">
    <property type="nucleotide sequence ID" value="NZ_AP021873.1"/>
</dbReference>
<dbReference type="GO" id="GO:0005886">
    <property type="term" value="C:plasma membrane"/>
    <property type="evidence" value="ECO:0007669"/>
    <property type="project" value="UniProtKB-SubCell"/>
</dbReference>
<accession>A0A379Y1R4</accession>
<dbReference type="SUPFAM" id="SSF54197">
    <property type="entry name" value="HIT-like"/>
    <property type="match status" value="1"/>
</dbReference>
<protein>
    <recommendedName>
        <fullName evidence="7">CDP-diacylglycerol pyrophosphatase</fullName>
        <ecNumber evidence="6">3.6.1.26</ecNumber>
    </recommendedName>
    <alternativeName>
        <fullName evidence="17">CDP-diacylglycerol phosphatidylhydrolase</fullName>
    </alternativeName>
    <alternativeName>
        <fullName evidence="18">CDP-diglyceride hydrolase</fullName>
    </alternativeName>
</protein>
<evidence type="ECO:0000256" key="3">
    <source>
        <dbReference type="ARBA" id="ARBA00004927"/>
    </source>
</evidence>
<dbReference type="Pfam" id="PF02611">
    <property type="entry name" value="CDH"/>
    <property type="match status" value="1"/>
</dbReference>
<gene>
    <name evidence="19" type="primary">cdh_4</name>
    <name evidence="19" type="ORF">NCTC10211_05171</name>
</gene>
<organism evidence="19 20">
    <name type="scientific">Serratia marcescens</name>
    <dbReference type="NCBI Taxonomy" id="615"/>
    <lineage>
        <taxon>Bacteria</taxon>
        <taxon>Pseudomonadati</taxon>
        <taxon>Pseudomonadota</taxon>
        <taxon>Gammaproteobacteria</taxon>
        <taxon>Enterobacterales</taxon>
        <taxon>Yersiniaceae</taxon>
        <taxon>Serratia</taxon>
    </lineage>
</organism>
<evidence type="ECO:0000256" key="5">
    <source>
        <dbReference type="ARBA" id="ARBA00006435"/>
    </source>
</evidence>
<dbReference type="UniPathway" id="UPA00609">
    <property type="reaction ID" value="UER00664"/>
</dbReference>
<keyword evidence="9" id="KW-0444">Lipid biosynthesis</keyword>
<keyword evidence="15" id="KW-0594">Phospholipid biosynthesis</keyword>
<comment type="catalytic activity">
    <reaction evidence="1">
        <text>a CDP-1,2-diacyl-sn-glycerol + H2O = a 1,2-diacyl-sn-glycero-3-phosphate + CMP + 2 H(+)</text>
        <dbReference type="Rhea" id="RHEA:15221"/>
        <dbReference type="ChEBI" id="CHEBI:15377"/>
        <dbReference type="ChEBI" id="CHEBI:15378"/>
        <dbReference type="ChEBI" id="CHEBI:58332"/>
        <dbReference type="ChEBI" id="CHEBI:58608"/>
        <dbReference type="ChEBI" id="CHEBI:60377"/>
        <dbReference type="EC" id="3.6.1.26"/>
    </reaction>
</comment>
<evidence type="ECO:0000256" key="1">
    <source>
        <dbReference type="ARBA" id="ARBA00001007"/>
    </source>
</evidence>
<evidence type="ECO:0000313" key="20">
    <source>
        <dbReference type="Proteomes" id="UP000254765"/>
    </source>
</evidence>
<dbReference type="GO" id="GO:0046342">
    <property type="term" value="P:CDP-diacylglycerol catabolic process"/>
    <property type="evidence" value="ECO:0007669"/>
    <property type="project" value="UniProtKB-UniPathway"/>
</dbReference>
<keyword evidence="16" id="KW-1208">Phospholipid metabolism</keyword>